<dbReference type="InterPro" id="IPR006037">
    <property type="entry name" value="RCK_C"/>
</dbReference>
<dbReference type="GO" id="GO:0008324">
    <property type="term" value="F:monoatomic cation transmembrane transporter activity"/>
    <property type="evidence" value="ECO:0007669"/>
    <property type="project" value="InterPro"/>
</dbReference>
<name>A0A934UVV7_9MICO</name>
<feature type="domain" description="RCK C-terminal" evidence="2">
    <location>
        <begin position="149"/>
        <end position="231"/>
    </location>
</feature>
<proteinExistence type="predicted"/>
<reference evidence="3" key="1">
    <citation type="submission" date="2020-12" db="EMBL/GenBank/DDBJ databases">
        <title>Leucobacter sp. CAS1, isolated from Chromium sludge.</title>
        <authorList>
            <person name="Xu Z."/>
        </authorList>
    </citation>
    <scope>NUCLEOTIDE SEQUENCE</scope>
    <source>
        <strain evidence="3">CSA1</strain>
    </source>
</reference>
<organism evidence="3 4">
    <name type="scientific">Leucobacter chromiisoli</name>
    <dbReference type="NCBI Taxonomy" id="2796471"/>
    <lineage>
        <taxon>Bacteria</taxon>
        <taxon>Bacillati</taxon>
        <taxon>Actinomycetota</taxon>
        <taxon>Actinomycetes</taxon>
        <taxon>Micrococcales</taxon>
        <taxon>Microbacteriaceae</taxon>
        <taxon>Leucobacter</taxon>
    </lineage>
</organism>
<dbReference type="EMBL" id="JAEHOH010000026">
    <property type="protein sequence ID" value="MBK0420320.1"/>
    <property type="molecule type" value="Genomic_DNA"/>
</dbReference>
<dbReference type="InterPro" id="IPR036721">
    <property type="entry name" value="RCK_C_sf"/>
</dbReference>
<dbReference type="InterPro" id="IPR003148">
    <property type="entry name" value="RCK_N"/>
</dbReference>
<dbReference type="AlphaFoldDB" id="A0A934UVV7"/>
<protein>
    <submittedName>
        <fullName evidence="3">TrkA family potassium uptake protein</fullName>
    </submittedName>
</protein>
<sequence>MPKHSPRTGPLRRIAEADSVAVIGLGRFGSSLALELMDTGTEVLGIDVDDTIVQTMSARLTQAVRADSTKLDVLKELGIGSFDRVVLAVGSDIKVSILTASLLLQLGVPVVWAKADDEQHAIILDQLGVHRVLSPERDMGRRVAHLVRGAAADYVEIEPGYAMVKTAAPAALLGVTLSEAGVRTEHQVTVAAFRPANGAWQNAEASTVLRGGETLLVVGPTARVEAFAQLL</sequence>
<dbReference type="SUPFAM" id="SSF51735">
    <property type="entry name" value="NAD(P)-binding Rossmann-fold domains"/>
    <property type="match status" value="1"/>
</dbReference>
<gene>
    <name evidence="3" type="ORF">JD276_14905</name>
</gene>
<feature type="domain" description="RCK N-terminal" evidence="1">
    <location>
        <begin position="17"/>
        <end position="133"/>
    </location>
</feature>
<dbReference type="RefSeq" id="WP_200116460.1">
    <property type="nucleotide sequence ID" value="NZ_JAEHOH010000026.1"/>
</dbReference>
<dbReference type="InterPro" id="IPR050721">
    <property type="entry name" value="Trk_Ktr_HKT_K-transport"/>
</dbReference>
<dbReference type="Gene3D" id="3.30.70.1450">
    <property type="entry name" value="Regulator of K+ conductance, C-terminal domain"/>
    <property type="match status" value="1"/>
</dbReference>
<dbReference type="Pfam" id="PF02254">
    <property type="entry name" value="TrkA_N"/>
    <property type="match status" value="1"/>
</dbReference>
<accession>A0A934UVV7</accession>
<evidence type="ECO:0000313" key="4">
    <source>
        <dbReference type="Proteomes" id="UP000608530"/>
    </source>
</evidence>
<evidence type="ECO:0000259" key="2">
    <source>
        <dbReference type="PROSITE" id="PS51202"/>
    </source>
</evidence>
<comment type="caution">
    <text evidence="3">The sequence shown here is derived from an EMBL/GenBank/DDBJ whole genome shotgun (WGS) entry which is preliminary data.</text>
</comment>
<dbReference type="PROSITE" id="PS51201">
    <property type="entry name" value="RCK_N"/>
    <property type="match status" value="1"/>
</dbReference>
<dbReference type="SUPFAM" id="SSF116726">
    <property type="entry name" value="TrkA C-terminal domain-like"/>
    <property type="match status" value="1"/>
</dbReference>
<dbReference type="PANTHER" id="PTHR43833:SF7">
    <property type="entry name" value="KTR SYSTEM POTASSIUM UPTAKE PROTEIN C"/>
    <property type="match status" value="1"/>
</dbReference>
<dbReference type="InterPro" id="IPR036291">
    <property type="entry name" value="NAD(P)-bd_dom_sf"/>
</dbReference>
<dbReference type="GO" id="GO:0006813">
    <property type="term" value="P:potassium ion transport"/>
    <property type="evidence" value="ECO:0007669"/>
    <property type="project" value="InterPro"/>
</dbReference>
<keyword evidence="4" id="KW-1185">Reference proteome</keyword>
<dbReference type="Proteomes" id="UP000608530">
    <property type="component" value="Unassembled WGS sequence"/>
</dbReference>
<evidence type="ECO:0000259" key="1">
    <source>
        <dbReference type="PROSITE" id="PS51201"/>
    </source>
</evidence>
<dbReference type="PANTHER" id="PTHR43833">
    <property type="entry name" value="POTASSIUM CHANNEL PROTEIN 2-RELATED-RELATED"/>
    <property type="match status" value="1"/>
</dbReference>
<dbReference type="Gene3D" id="3.40.50.720">
    <property type="entry name" value="NAD(P)-binding Rossmann-like Domain"/>
    <property type="match status" value="1"/>
</dbReference>
<dbReference type="PROSITE" id="PS51202">
    <property type="entry name" value="RCK_C"/>
    <property type="match status" value="1"/>
</dbReference>
<evidence type="ECO:0000313" key="3">
    <source>
        <dbReference type="EMBL" id="MBK0420320.1"/>
    </source>
</evidence>